<dbReference type="Gene3D" id="3.90.220.20">
    <property type="entry name" value="DNA methylase specificity domains"/>
    <property type="match status" value="1"/>
</dbReference>
<dbReference type="Pfam" id="PF01420">
    <property type="entry name" value="Methylase_S"/>
    <property type="match status" value="2"/>
</dbReference>
<keyword evidence="3" id="KW-0238">DNA-binding</keyword>
<feature type="domain" description="Type I restriction modification DNA specificity" evidence="4">
    <location>
        <begin position="3"/>
        <end position="158"/>
    </location>
</feature>
<dbReference type="AlphaFoldDB" id="A0A3A3EKR8"/>
<sequence length="355" mass="41096">MIKFRDFTIDELFVIKKGRRLDRNKIPHSAFNGKYPYVSRTERANMVSDWIDYDEYYLSPGNVLALGMDTFVFTYQPVPFFTGDKIKIAILRNHELNEAIALYLITSIRKVMASLKWGVNMDEDKLKKISIELPITERYEPDWDYMENYIENIQKGILSSEIKSYVNQLAEEIEWSVLEEKRVFSDFLIGTLFNIKPTKNYGMTNDDLFKKAGSVPVISNISFNNGAVKYIDLEPTEKAGILTFSDTGTYATKSVFYQPVDFIGYSHVQGMYPLFNPSFLTENVGLYFVTAIRKAVDGVYDYSRKFTRESVMETIIELPIDENGKPDWVYMEKYIKAIKGKISISRLGEYSEVHE</sequence>
<dbReference type="GO" id="GO:0009307">
    <property type="term" value="P:DNA restriction-modification system"/>
    <property type="evidence" value="ECO:0007669"/>
    <property type="project" value="UniProtKB-KW"/>
</dbReference>
<evidence type="ECO:0000256" key="2">
    <source>
        <dbReference type="ARBA" id="ARBA00022747"/>
    </source>
</evidence>
<organism evidence="5 6">
    <name type="scientific">Pseudoalteromonas gelatinilytica</name>
    <dbReference type="NCBI Taxonomy" id="1703256"/>
    <lineage>
        <taxon>Bacteria</taxon>
        <taxon>Pseudomonadati</taxon>
        <taxon>Pseudomonadota</taxon>
        <taxon>Gammaproteobacteria</taxon>
        <taxon>Alteromonadales</taxon>
        <taxon>Pseudoalteromonadaceae</taxon>
        <taxon>Pseudoalteromonas</taxon>
    </lineage>
</organism>
<dbReference type="InterPro" id="IPR000055">
    <property type="entry name" value="Restrct_endonuc_typeI_TRD"/>
</dbReference>
<proteinExistence type="inferred from homology"/>
<evidence type="ECO:0000259" key="4">
    <source>
        <dbReference type="Pfam" id="PF01420"/>
    </source>
</evidence>
<comment type="caution">
    <text evidence="5">The sequence shown here is derived from an EMBL/GenBank/DDBJ whole genome shotgun (WGS) entry which is preliminary data.</text>
</comment>
<dbReference type="Proteomes" id="UP000265938">
    <property type="component" value="Unassembled WGS sequence"/>
</dbReference>
<evidence type="ECO:0000313" key="6">
    <source>
        <dbReference type="Proteomes" id="UP000265938"/>
    </source>
</evidence>
<keyword evidence="2" id="KW-0680">Restriction system</keyword>
<dbReference type="GO" id="GO:0003677">
    <property type="term" value="F:DNA binding"/>
    <property type="evidence" value="ECO:0007669"/>
    <property type="project" value="UniProtKB-KW"/>
</dbReference>
<feature type="domain" description="Type I restriction modification DNA specificity" evidence="4">
    <location>
        <begin position="189"/>
        <end position="342"/>
    </location>
</feature>
<accession>A0A3A3EKR8</accession>
<name>A0A3A3EKR8_9GAMM</name>
<dbReference type="SUPFAM" id="SSF116734">
    <property type="entry name" value="DNA methylase specificity domain"/>
    <property type="match status" value="1"/>
</dbReference>
<protein>
    <recommendedName>
        <fullName evidence="4">Type I restriction modification DNA specificity domain-containing protein</fullName>
    </recommendedName>
</protein>
<evidence type="ECO:0000256" key="1">
    <source>
        <dbReference type="ARBA" id="ARBA00010923"/>
    </source>
</evidence>
<evidence type="ECO:0000256" key="3">
    <source>
        <dbReference type="ARBA" id="ARBA00023125"/>
    </source>
</evidence>
<evidence type="ECO:0000313" key="5">
    <source>
        <dbReference type="EMBL" id="RJF32061.1"/>
    </source>
</evidence>
<dbReference type="EMBL" id="QYSE01000009">
    <property type="protein sequence ID" value="RJF32061.1"/>
    <property type="molecule type" value="Genomic_DNA"/>
</dbReference>
<gene>
    <name evidence="5" type="ORF">D4741_20025</name>
</gene>
<dbReference type="InterPro" id="IPR044946">
    <property type="entry name" value="Restrct_endonuc_typeI_TRD_sf"/>
</dbReference>
<reference evidence="5 6" key="1">
    <citation type="submission" date="2018-09" db="EMBL/GenBank/DDBJ databases">
        <title>Identification of marine bacteria producing industrial enzymes.</title>
        <authorList>
            <person name="Cheng T.H."/>
            <person name="Saidin J."/>
            <person name="Muhd D.D."/>
            <person name="Isa M.N.M."/>
            <person name="Bakar M.F.A."/>
            <person name="Ismail N."/>
        </authorList>
    </citation>
    <scope>NUCLEOTIDE SEQUENCE [LARGE SCALE GENOMIC DNA]</scope>
    <source>
        <strain evidence="5 6">MNAD 1.6</strain>
    </source>
</reference>
<comment type="similarity">
    <text evidence="1">Belongs to the type-I restriction system S methylase family.</text>
</comment>